<sequence length="44" mass="5030">MKNEKDTRFFAFSPKASKSRFVKAGLLTYPLFNAFPFPELENSG</sequence>
<evidence type="ECO:0000313" key="2">
    <source>
        <dbReference type="Proteomes" id="UP001193389"/>
    </source>
</evidence>
<dbReference type="Proteomes" id="UP001193389">
    <property type="component" value="Chromosome"/>
</dbReference>
<gene>
    <name evidence="1" type="ORF">AQPE_0528</name>
</gene>
<proteinExistence type="predicted"/>
<dbReference type="EMBL" id="AP018694">
    <property type="protein sequence ID" value="BBE16390.1"/>
    <property type="molecule type" value="Genomic_DNA"/>
</dbReference>
<evidence type="ECO:0000313" key="1">
    <source>
        <dbReference type="EMBL" id="BBE16390.1"/>
    </source>
</evidence>
<organism evidence="1 2">
    <name type="scientific">Aquipluma nitroreducens</name>
    <dbReference type="NCBI Taxonomy" id="2010828"/>
    <lineage>
        <taxon>Bacteria</taxon>
        <taxon>Pseudomonadati</taxon>
        <taxon>Bacteroidota</taxon>
        <taxon>Bacteroidia</taxon>
        <taxon>Marinilabiliales</taxon>
        <taxon>Prolixibacteraceae</taxon>
        <taxon>Aquipluma</taxon>
    </lineage>
</organism>
<name>A0A5K7S4I8_9BACT</name>
<protein>
    <submittedName>
        <fullName evidence="1">Uncharacterized protein</fullName>
    </submittedName>
</protein>
<dbReference type="AlphaFoldDB" id="A0A5K7S4I8"/>
<dbReference type="KEGG" id="anf:AQPE_0528"/>
<accession>A0A5K7S4I8</accession>
<keyword evidence="2" id="KW-1185">Reference proteome</keyword>
<reference evidence="1" key="1">
    <citation type="journal article" date="2020" name="Int. J. Syst. Evol. Microbiol.">
        <title>Aquipluma nitroreducens gen. nov. sp. nov., a novel facultatively anaerobic bacterium isolated from a freshwater lake.</title>
        <authorList>
            <person name="Watanabe M."/>
            <person name="Kojima H."/>
            <person name="Fukui M."/>
        </authorList>
    </citation>
    <scope>NUCLEOTIDE SEQUENCE</scope>
    <source>
        <strain evidence="1">MeG22</strain>
    </source>
</reference>